<evidence type="ECO:0000259" key="7">
    <source>
        <dbReference type="Pfam" id="PF25881"/>
    </source>
</evidence>
<keyword evidence="2" id="KW-0813">Transport</keyword>
<keyword evidence="6" id="KW-0175">Coiled coil</keyword>
<gene>
    <name evidence="10" type="ORF">SAMN02745133_03041</name>
</gene>
<comment type="function">
    <text evidence="5">CzcA and CzcB together would act in zinc efflux nearly as effectively as the complete czc efflux system (CzcABC). The CzcB protein is thought to funnel zinc cations to the CzcA transport protein.</text>
</comment>
<dbReference type="InterPro" id="IPR059052">
    <property type="entry name" value="HH_YbhG-like"/>
</dbReference>
<feature type="domain" description="YknX-like C-terminal permuted SH3-like" evidence="9">
    <location>
        <begin position="314"/>
        <end position="381"/>
    </location>
</feature>
<dbReference type="FunFam" id="2.40.420.20:FF:000006">
    <property type="entry name" value="RND family efflux transporter MFP subunit"/>
    <property type="match status" value="1"/>
</dbReference>
<dbReference type="Pfam" id="PF25989">
    <property type="entry name" value="YknX_C"/>
    <property type="match status" value="1"/>
</dbReference>
<dbReference type="NCBIfam" id="TIGR01730">
    <property type="entry name" value="RND_mfp"/>
    <property type="match status" value="1"/>
</dbReference>
<dbReference type="FunFam" id="2.40.30.170:FF:000010">
    <property type="entry name" value="Efflux RND transporter periplasmic adaptor subunit"/>
    <property type="match status" value="1"/>
</dbReference>
<evidence type="ECO:0000256" key="2">
    <source>
        <dbReference type="ARBA" id="ARBA00022448"/>
    </source>
</evidence>
<evidence type="ECO:0000259" key="9">
    <source>
        <dbReference type="Pfam" id="PF25989"/>
    </source>
</evidence>
<accession>A0A1M5CVY3</accession>
<dbReference type="Gene3D" id="2.40.420.20">
    <property type="match status" value="1"/>
</dbReference>
<evidence type="ECO:0000259" key="8">
    <source>
        <dbReference type="Pfam" id="PF25954"/>
    </source>
</evidence>
<dbReference type="GO" id="GO:0015562">
    <property type="term" value="F:efflux transmembrane transporter activity"/>
    <property type="evidence" value="ECO:0007669"/>
    <property type="project" value="TreeGrafter"/>
</dbReference>
<dbReference type="AlphaFoldDB" id="A0A1M5CVY3"/>
<evidence type="ECO:0000256" key="6">
    <source>
        <dbReference type="SAM" id="Coils"/>
    </source>
</evidence>
<dbReference type="GO" id="GO:1990281">
    <property type="term" value="C:efflux pump complex"/>
    <property type="evidence" value="ECO:0007669"/>
    <property type="project" value="TreeGrafter"/>
</dbReference>
<dbReference type="Gene3D" id="2.40.50.100">
    <property type="match status" value="1"/>
</dbReference>
<keyword evidence="11" id="KW-1185">Reference proteome</keyword>
<dbReference type="GO" id="GO:0046686">
    <property type="term" value="P:response to cadmium ion"/>
    <property type="evidence" value="ECO:0007669"/>
    <property type="project" value="UniProtKB-KW"/>
</dbReference>
<dbReference type="InterPro" id="IPR058792">
    <property type="entry name" value="Beta-barrel_RND_2"/>
</dbReference>
<dbReference type="Pfam" id="PF25881">
    <property type="entry name" value="HH_YBHG"/>
    <property type="match status" value="1"/>
</dbReference>
<dbReference type="RefSeq" id="WP_073240202.1">
    <property type="nucleotide sequence ID" value="NZ_FQUY01000038.1"/>
</dbReference>
<dbReference type="STRING" id="1121429.SAMN02745133_03041"/>
<reference evidence="11" key="1">
    <citation type="submission" date="2016-11" db="EMBL/GenBank/DDBJ databases">
        <authorList>
            <person name="Varghese N."/>
            <person name="Submissions S."/>
        </authorList>
    </citation>
    <scope>NUCLEOTIDE SEQUENCE [LARGE SCALE GENOMIC DNA]</scope>
    <source>
        <strain evidence="11">DSM 12395</strain>
    </source>
</reference>
<keyword evidence="4" id="KW-0105">Cadmium resistance</keyword>
<feature type="coiled-coil region" evidence="6">
    <location>
        <begin position="107"/>
        <end position="148"/>
    </location>
</feature>
<evidence type="ECO:0000256" key="5">
    <source>
        <dbReference type="ARBA" id="ARBA00058766"/>
    </source>
</evidence>
<evidence type="ECO:0000313" key="11">
    <source>
        <dbReference type="Proteomes" id="UP000184148"/>
    </source>
</evidence>
<sequence length="382" mass="40806">MLNLNTKPKVLNKKIISLMLLALAVFISITGYAISTKPAAKPVETTVPVKTDEVKVMDFSGQLALTGILDAQEKSNLSSQLPGIVTNLGAKEGTFVKKGDVIISLDKKDLLNQLEQAKAGLANSQAQAEQARLNYENAENDYKRFQELFKSGAISQQQMEQITLKRDIAKSQYESAQGAGLDAAQTTINAINLNLAKTDIKSPIDGILVTLNVSVGDTISPGIPLATIVAIDQLALTGNLSESHINYVKVGNSAEVSVDSIPNRTFTGKISYISPTSIPTGQFFPVKVAIDNPEGILKAGMTATAKITVNNPSVIVIPNSALLRQDDKDYVMVVKEGKAVKTAVRTGLKNEESTVIIQGLHAGERIVINGAERLANGVEVKE</sequence>
<dbReference type="Gene3D" id="1.10.287.470">
    <property type="entry name" value="Helix hairpin bin"/>
    <property type="match status" value="1"/>
</dbReference>
<evidence type="ECO:0000256" key="4">
    <source>
        <dbReference type="ARBA" id="ARBA00043263"/>
    </source>
</evidence>
<feature type="domain" description="YbhG-like alpha-helical hairpin" evidence="7">
    <location>
        <begin position="122"/>
        <end position="190"/>
    </location>
</feature>
<dbReference type="Gene3D" id="2.40.30.170">
    <property type="match status" value="1"/>
</dbReference>
<organism evidence="10 11">
    <name type="scientific">Desulforamulus putei DSM 12395</name>
    <dbReference type="NCBI Taxonomy" id="1121429"/>
    <lineage>
        <taxon>Bacteria</taxon>
        <taxon>Bacillati</taxon>
        <taxon>Bacillota</taxon>
        <taxon>Clostridia</taxon>
        <taxon>Eubacteriales</taxon>
        <taxon>Peptococcaceae</taxon>
        <taxon>Desulforamulus</taxon>
    </lineage>
</organism>
<dbReference type="EMBL" id="FQUY01000038">
    <property type="protein sequence ID" value="SHF58898.1"/>
    <property type="molecule type" value="Genomic_DNA"/>
</dbReference>
<dbReference type="Pfam" id="PF25954">
    <property type="entry name" value="Beta-barrel_RND_2"/>
    <property type="match status" value="1"/>
</dbReference>
<comment type="similarity">
    <text evidence="1">Belongs to the membrane fusion protein (MFP) (TC 8.A.1) family.</text>
</comment>
<evidence type="ECO:0000256" key="3">
    <source>
        <dbReference type="ARBA" id="ARBA00022833"/>
    </source>
</evidence>
<dbReference type="Proteomes" id="UP000184148">
    <property type="component" value="Unassembled WGS sequence"/>
</dbReference>
<dbReference type="PANTHER" id="PTHR30469">
    <property type="entry name" value="MULTIDRUG RESISTANCE PROTEIN MDTA"/>
    <property type="match status" value="1"/>
</dbReference>
<dbReference type="InterPro" id="IPR006143">
    <property type="entry name" value="RND_pump_MFP"/>
</dbReference>
<protein>
    <submittedName>
        <fullName evidence="10">RND family efflux transporter, MFP subunit</fullName>
    </submittedName>
</protein>
<feature type="domain" description="CusB-like beta-barrel" evidence="8">
    <location>
        <begin position="240"/>
        <end position="308"/>
    </location>
</feature>
<evidence type="ECO:0000256" key="1">
    <source>
        <dbReference type="ARBA" id="ARBA00009477"/>
    </source>
</evidence>
<keyword evidence="3" id="KW-0862">Zinc</keyword>
<evidence type="ECO:0000313" key="10">
    <source>
        <dbReference type="EMBL" id="SHF58898.1"/>
    </source>
</evidence>
<dbReference type="SUPFAM" id="SSF111369">
    <property type="entry name" value="HlyD-like secretion proteins"/>
    <property type="match status" value="1"/>
</dbReference>
<dbReference type="InterPro" id="IPR058637">
    <property type="entry name" value="YknX-like_C"/>
</dbReference>
<name>A0A1M5CVY3_9FIRM</name>
<dbReference type="OrthoDB" id="5392603at2"/>
<proteinExistence type="inferred from homology"/>